<dbReference type="Proteomes" id="UP000178606">
    <property type="component" value="Unassembled WGS sequence"/>
</dbReference>
<reference evidence="7 8" key="1">
    <citation type="journal article" date="2016" name="Nat. Commun.">
        <title>Thousands of microbial genomes shed light on interconnected biogeochemical processes in an aquifer system.</title>
        <authorList>
            <person name="Anantharaman K."/>
            <person name="Brown C.T."/>
            <person name="Hug L.A."/>
            <person name="Sharon I."/>
            <person name="Castelle C.J."/>
            <person name="Probst A.J."/>
            <person name="Thomas B.C."/>
            <person name="Singh A."/>
            <person name="Wilkins M.J."/>
            <person name="Karaoz U."/>
            <person name="Brodie E.L."/>
            <person name="Williams K.H."/>
            <person name="Hubbard S.S."/>
            <person name="Banfield J.F."/>
        </authorList>
    </citation>
    <scope>NUCLEOTIDE SEQUENCE [LARGE SCALE GENOMIC DNA]</scope>
    <source>
        <strain evidence="8">RIFCSPLOWO2_12_FULL_64_10</strain>
    </source>
</reference>
<dbReference type="AlphaFoldDB" id="A0A1F6D6P2"/>
<dbReference type="InterPro" id="IPR006140">
    <property type="entry name" value="D-isomer_DH_NAD-bd"/>
</dbReference>
<dbReference type="PANTHER" id="PTHR43761">
    <property type="entry name" value="D-ISOMER SPECIFIC 2-HYDROXYACID DEHYDROGENASE FAMILY PROTEIN (AFU_ORTHOLOGUE AFUA_1G13630)"/>
    <property type="match status" value="1"/>
</dbReference>
<dbReference type="PANTHER" id="PTHR43761:SF1">
    <property type="entry name" value="D-ISOMER SPECIFIC 2-HYDROXYACID DEHYDROGENASE CATALYTIC DOMAIN-CONTAINING PROTEIN-RELATED"/>
    <property type="match status" value="1"/>
</dbReference>
<keyword evidence="2 4" id="KW-0560">Oxidoreductase</keyword>
<comment type="similarity">
    <text evidence="1 4">Belongs to the D-isomer specific 2-hydroxyacid dehydrogenase family.</text>
</comment>
<evidence type="ECO:0000256" key="3">
    <source>
        <dbReference type="ARBA" id="ARBA00023027"/>
    </source>
</evidence>
<organism evidence="7 8">
    <name type="scientific">Handelsmanbacteria sp. (strain RIFCSPLOWO2_12_FULL_64_10)</name>
    <dbReference type="NCBI Taxonomy" id="1817868"/>
    <lineage>
        <taxon>Bacteria</taxon>
        <taxon>Candidatus Handelsmaniibacteriota</taxon>
    </lineage>
</organism>
<evidence type="ECO:0000256" key="4">
    <source>
        <dbReference type="RuleBase" id="RU003719"/>
    </source>
</evidence>
<dbReference type="InterPro" id="IPR050418">
    <property type="entry name" value="D-iso_2-hydroxyacid_DH_PdxB"/>
</dbReference>
<evidence type="ECO:0008006" key="9">
    <source>
        <dbReference type="Google" id="ProtNLM"/>
    </source>
</evidence>
<dbReference type="InterPro" id="IPR036291">
    <property type="entry name" value="NAD(P)-bd_dom_sf"/>
</dbReference>
<dbReference type="PROSITE" id="PS00065">
    <property type="entry name" value="D_2_HYDROXYACID_DH_1"/>
    <property type="match status" value="1"/>
</dbReference>
<dbReference type="InterPro" id="IPR029752">
    <property type="entry name" value="D-isomer_DH_CS1"/>
</dbReference>
<comment type="caution">
    <text evidence="7">The sequence shown here is derived from an EMBL/GenBank/DDBJ whole genome shotgun (WGS) entry which is preliminary data.</text>
</comment>
<dbReference type="Gene3D" id="3.40.50.720">
    <property type="entry name" value="NAD(P)-binding Rossmann-like Domain"/>
    <property type="match status" value="2"/>
</dbReference>
<gene>
    <name evidence="7" type="ORF">A3F84_05050</name>
</gene>
<dbReference type="EMBL" id="MFKF01000017">
    <property type="protein sequence ID" value="OGG57045.1"/>
    <property type="molecule type" value="Genomic_DNA"/>
</dbReference>
<protein>
    <recommendedName>
        <fullName evidence="9">Hydroxyacid dehydrogenase</fullName>
    </recommendedName>
</protein>
<name>A0A1F6D6P2_HANXR</name>
<dbReference type="GO" id="GO:0016616">
    <property type="term" value="F:oxidoreductase activity, acting on the CH-OH group of donors, NAD or NADP as acceptor"/>
    <property type="evidence" value="ECO:0007669"/>
    <property type="project" value="InterPro"/>
</dbReference>
<dbReference type="SUPFAM" id="SSF51735">
    <property type="entry name" value="NAD(P)-binding Rossmann-fold domains"/>
    <property type="match status" value="1"/>
</dbReference>
<evidence type="ECO:0000313" key="8">
    <source>
        <dbReference type="Proteomes" id="UP000178606"/>
    </source>
</evidence>
<feature type="domain" description="D-isomer specific 2-hydroxyacid dehydrogenase NAD-binding" evidence="6">
    <location>
        <begin position="113"/>
        <end position="292"/>
    </location>
</feature>
<dbReference type="GO" id="GO:0051287">
    <property type="term" value="F:NAD binding"/>
    <property type="evidence" value="ECO:0007669"/>
    <property type="project" value="InterPro"/>
</dbReference>
<dbReference type="Pfam" id="PF02826">
    <property type="entry name" value="2-Hacid_dh_C"/>
    <property type="match status" value="1"/>
</dbReference>
<evidence type="ECO:0000256" key="1">
    <source>
        <dbReference type="ARBA" id="ARBA00005854"/>
    </source>
</evidence>
<keyword evidence="3" id="KW-0520">NAD</keyword>
<dbReference type="GO" id="GO:0003714">
    <property type="term" value="F:transcription corepressor activity"/>
    <property type="evidence" value="ECO:0007669"/>
    <property type="project" value="InterPro"/>
</dbReference>
<dbReference type="FunFam" id="3.40.50.720:FF:000203">
    <property type="entry name" value="D-3-phosphoglycerate dehydrogenase (SerA)"/>
    <property type="match status" value="1"/>
</dbReference>
<dbReference type="SUPFAM" id="SSF52283">
    <property type="entry name" value="Formate/glycerate dehydrogenase catalytic domain-like"/>
    <property type="match status" value="1"/>
</dbReference>
<dbReference type="InterPro" id="IPR006139">
    <property type="entry name" value="D-isomer_2_OHA_DH_cat_dom"/>
</dbReference>
<evidence type="ECO:0000259" key="6">
    <source>
        <dbReference type="Pfam" id="PF02826"/>
    </source>
</evidence>
<sequence>MARTKVVVTDYIEPDLKWESEEMEKRGVAFEAYQLKFAPQAELIAKIRDADVVVVNMAPMTEAVIGALGQCRLIIRHGIGYDNVDLKAATRKGIRVANIPDYCPDEVAEHTVALMLASWRKLFVSLEVLKESSRKGQWDFQRCYPIFKLSGKTVGIVGCGRIGGRVLQRMRGFDVNLLVCDPYLSPERKRELGIETVYLETLLQQSDIVTLHTSLTPETRGLIGERQLRVMKKTAHLINTSRGPVVDAGALALALREGWIAGAAIDVYEKEPPDPEMELFRLDKATLAPHLGWYSEESGLDIRAKIVEDIDRFLKGQPPRFVVNKEVEEALKG</sequence>
<evidence type="ECO:0000259" key="5">
    <source>
        <dbReference type="Pfam" id="PF00389"/>
    </source>
</evidence>
<proteinExistence type="inferred from homology"/>
<dbReference type="CDD" id="cd05299">
    <property type="entry name" value="CtBP_dh"/>
    <property type="match status" value="1"/>
</dbReference>
<accession>A0A1F6D6P2</accession>
<feature type="domain" description="D-isomer specific 2-hydroxyacid dehydrogenase catalytic" evidence="5">
    <location>
        <begin position="21"/>
        <end position="324"/>
    </location>
</feature>
<dbReference type="Pfam" id="PF00389">
    <property type="entry name" value="2-Hacid_dh"/>
    <property type="match status" value="1"/>
</dbReference>
<evidence type="ECO:0000256" key="2">
    <source>
        <dbReference type="ARBA" id="ARBA00023002"/>
    </source>
</evidence>
<dbReference type="InterPro" id="IPR043322">
    <property type="entry name" value="CtBP"/>
</dbReference>
<evidence type="ECO:0000313" key="7">
    <source>
        <dbReference type="EMBL" id="OGG57045.1"/>
    </source>
</evidence>